<dbReference type="NCBIfam" id="TIGR01549">
    <property type="entry name" value="HAD-SF-IA-v1"/>
    <property type="match status" value="1"/>
</dbReference>
<sequence length="221" mass="23293">MNRLAIFDCDGTLVDSGAPIYAALKATFRDAGLALPPPEVSRRVIGLSLVEAMAGLTTDIADVDHLALAESYKQHFMALRAANLVEEPLFDGVLELLDALEGDGWLLAVATGKSDRGLKHCLEKHGIHARFVSLQTADRHPSKPHPSMAIEAIAEAGASPETSFVVGDTSFDMGMAASAGAVPIGAGWGYHERGELVAAGAVAVADQPRDVLELVREHVHA</sequence>
<dbReference type="Gene3D" id="1.10.150.240">
    <property type="entry name" value="Putative phosphatase, domain 2"/>
    <property type="match status" value="1"/>
</dbReference>
<keyword evidence="1" id="KW-0378">Hydrolase</keyword>
<dbReference type="GO" id="GO:0008967">
    <property type="term" value="F:phosphoglycolate phosphatase activity"/>
    <property type="evidence" value="ECO:0007669"/>
    <property type="project" value="TreeGrafter"/>
</dbReference>
<dbReference type="KEGG" id="slut:H9L13_12430"/>
<dbReference type="PANTHER" id="PTHR43434">
    <property type="entry name" value="PHOSPHOGLYCOLATE PHOSPHATASE"/>
    <property type="match status" value="1"/>
</dbReference>
<dbReference type="Pfam" id="PF13419">
    <property type="entry name" value="HAD_2"/>
    <property type="match status" value="1"/>
</dbReference>
<dbReference type="InterPro" id="IPR036412">
    <property type="entry name" value="HAD-like_sf"/>
</dbReference>
<gene>
    <name evidence="1" type="ORF">H9L13_12430</name>
</gene>
<dbReference type="RefSeq" id="WP_187537969.1">
    <property type="nucleotide sequence ID" value="NZ_BAABJT010000001.1"/>
</dbReference>
<dbReference type="Proteomes" id="UP000515971">
    <property type="component" value="Chromosome"/>
</dbReference>
<dbReference type="InterPro" id="IPR023214">
    <property type="entry name" value="HAD_sf"/>
</dbReference>
<dbReference type="SFLD" id="SFLDG01129">
    <property type="entry name" value="C1.5:_HAD__Beta-PGM__Phosphata"/>
    <property type="match status" value="1"/>
</dbReference>
<accession>A0A7G9SHQ5</accession>
<name>A0A7G9SHQ5_9SPHN</name>
<organism evidence="1 2">
    <name type="scientific">Sphingomonas lutea</name>
    <dbReference type="NCBI Taxonomy" id="1045317"/>
    <lineage>
        <taxon>Bacteria</taxon>
        <taxon>Pseudomonadati</taxon>
        <taxon>Pseudomonadota</taxon>
        <taxon>Alphaproteobacteria</taxon>
        <taxon>Sphingomonadales</taxon>
        <taxon>Sphingomonadaceae</taxon>
        <taxon>Sphingomonas</taxon>
    </lineage>
</organism>
<proteinExistence type="predicted"/>
<dbReference type="InterPro" id="IPR050155">
    <property type="entry name" value="HAD-like_hydrolase_sf"/>
</dbReference>
<evidence type="ECO:0000313" key="1">
    <source>
        <dbReference type="EMBL" id="QNN67380.1"/>
    </source>
</evidence>
<protein>
    <submittedName>
        <fullName evidence="1">HAD-IA family hydrolase</fullName>
    </submittedName>
</protein>
<dbReference type="PANTHER" id="PTHR43434:SF24">
    <property type="entry name" value="HYDROLASE-RELATED"/>
    <property type="match status" value="1"/>
</dbReference>
<dbReference type="InterPro" id="IPR023198">
    <property type="entry name" value="PGP-like_dom2"/>
</dbReference>
<dbReference type="Gene3D" id="3.40.50.1000">
    <property type="entry name" value="HAD superfamily/HAD-like"/>
    <property type="match status" value="1"/>
</dbReference>
<dbReference type="SUPFAM" id="SSF56784">
    <property type="entry name" value="HAD-like"/>
    <property type="match status" value="1"/>
</dbReference>
<dbReference type="InterPro" id="IPR041492">
    <property type="entry name" value="HAD_2"/>
</dbReference>
<dbReference type="SFLD" id="SFLDS00003">
    <property type="entry name" value="Haloacid_Dehalogenase"/>
    <property type="match status" value="1"/>
</dbReference>
<dbReference type="GO" id="GO:0005829">
    <property type="term" value="C:cytosol"/>
    <property type="evidence" value="ECO:0007669"/>
    <property type="project" value="TreeGrafter"/>
</dbReference>
<dbReference type="InterPro" id="IPR006439">
    <property type="entry name" value="HAD-SF_hydro_IA"/>
</dbReference>
<dbReference type="GO" id="GO:0006281">
    <property type="term" value="P:DNA repair"/>
    <property type="evidence" value="ECO:0007669"/>
    <property type="project" value="TreeGrafter"/>
</dbReference>
<reference evidence="1 2" key="1">
    <citation type="submission" date="2020-08" db="EMBL/GenBank/DDBJ databases">
        <title>Genome sequence of Sphingomonas lutea KCTC 23642T.</title>
        <authorList>
            <person name="Hyun D.-W."/>
            <person name="Bae J.-W."/>
        </authorList>
    </citation>
    <scope>NUCLEOTIDE SEQUENCE [LARGE SCALE GENOMIC DNA]</scope>
    <source>
        <strain evidence="1 2">KCTC 23642</strain>
    </source>
</reference>
<dbReference type="EMBL" id="CP060718">
    <property type="protein sequence ID" value="QNN67380.1"/>
    <property type="molecule type" value="Genomic_DNA"/>
</dbReference>
<dbReference type="AlphaFoldDB" id="A0A7G9SHQ5"/>
<keyword evidence="2" id="KW-1185">Reference proteome</keyword>
<evidence type="ECO:0000313" key="2">
    <source>
        <dbReference type="Proteomes" id="UP000515971"/>
    </source>
</evidence>